<keyword evidence="10" id="KW-1185">Reference proteome</keyword>
<dbReference type="GO" id="GO:0016020">
    <property type="term" value="C:membrane"/>
    <property type="evidence" value="ECO:0007669"/>
    <property type="project" value="UniProtKB-SubCell"/>
</dbReference>
<dbReference type="GO" id="GO:0022857">
    <property type="term" value="F:transmembrane transporter activity"/>
    <property type="evidence" value="ECO:0007669"/>
    <property type="project" value="InterPro"/>
</dbReference>
<evidence type="ECO:0000256" key="1">
    <source>
        <dbReference type="ARBA" id="ARBA00004141"/>
    </source>
</evidence>
<organism evidence="9 10">
    <name type="scientific">Catenaria anguillulae PL171</name>
    <dbReference type="NCBI Taxonomy" id="765915"/>
    <lineage>
        <taxon>Eukaryota</taxon>
        <taxon>Fungi</taxon>
        <taxon>Fungi incertae sedis</taxon>
        <taxon>Blastocladiomycota</taxon>
        <taxon>Blastocladiomycetes</taxon>
        <taxon>Blastocladiales</taxon>
        <taxon>Catenariaceae</taxon>
        <taxon>Catenaria</taxon>
    </lineage>
</organism>
<evidence type="ECO:0000259" key="8">
    <source>
        <dbReference type="PROSITE" id="PS50850"/>
    </source>
</evidence>
<name>A0A1Y2I1A3_9FUNG</name>
<feature type="region of interest" description="Disordered" evidence="6">
    <location>
        <begin position="72"/>
        <end position="96"/>
    </location>
</feature>
<dbReference type="InterPro" id="IPR020846">
    <property type="entry name" value="MFS_dom"/>
</dbReference>
<evidence type="ECO:0000256" key="7">
    <source>
        <dbReference type="SAM" id="Phobius"/>
    </source>
</evidence>
<dbReference type="Proteomes" id="UP000193411">
    <property type="component" value="Unassembled WGS sequence"/>
</dbReference>
<evidence type="ECO:0000256" key="6">
    <source>
        <dbReference type="SAM" id="MobiDB-lite"/>
    </source>
</evidence>
<dbReference type="SUPFAM" id="SSF103473">
    <property type="entry name" value="MFS general substrate transporter"/>
    <property type="match status" value="1"/>
</dbReference>
<feature type="transmembrane region" description="Helical" evidence="7">
    <location>
        <begin position="172"/>
        <end position="192"/>
    </location>
</feature>
<keyword evidence="3 7" id="KW-0812">Transmembrane</keyword>
<dbReference type="InterPro" id="IPR011701">
    <property type="entry name" value="MFS"/>
</dbReference>
<proteinExistence type="predicted"/>
<dbReference type="STRING" id="765915.A0A1Y2I1A3"/>
<feature type="transmembrane region" description="Helical" evidence="7">
    <location>
        <begin position="105"/>
        <end position="127"/>
    </location>
</feature>
<accession>A0A1Y2I1A3</accession>
<dbReference type="OrthoDB" id="5086884at2759"/>
<keyword evidence="4 7" id="KW-1133">Transmembrane helix</keyword>
<keyword evidence="5 7" id="KW-0472">Membrane</keyword>
<reference evidence="9 10" key="1">
    <citation type="submission" date="2016-07" db="EMBL/GenBank/DDBJ databases">
        <title>Pervasive Adenine N6-methylation of Active Genes in Fungi.</title>
        <authorList>
            <consortium name="DOE Joint Genome Institute"/>
            <person name="Mondo S.J."/>
            <person name="Dannebaum R.O."/>
            <person name="Kuo R.C."/>
            <person name="Labutti K."/>
            <person name="Haridas S."/>
            <person name="Kuo A."/>
            <person name="Salamov A."/>
            <person name="Ahrendt S.R."/>
            <person name="Lipzen A."/>
            <person name="Sullivan W."/>
            <person name="Andreopoulos W.B."/>
            <person name="Clum A."/>
            <person name="Lindquist E."/>
            <person name="Daum C."/>
            <person name="Ramamoorthy G.K."/>
            <person name="Gryganskyi A."/>
            <person name="Culley D."/>
            <person name="Magnuson J.K."/>
            <person name="James T.Y."/>
            <person name="O'Malley M.A."/>
            <person name="Stajich J.E."/>
            <person name="Spatafora J.W."/>
            <person name="Visel A."/>
            <person name="Grigoriev I.V."/>
        </authorList>
    </citation>
    <scope>NUCLEOTIDE SEQUENCE [LARGE SCALE GENOMIC DNA]</scope>
    <source>
        <strain evidence="9 10">PL171</strain>
    </source>
</reference>
<feature type="transmembrane region" description="Helical" evidence="7">
    <location>
        <begin position="292"/>
        <end position="312"/>
    </location>
</feature>
<feature type="transmembrane region" description="Helical" evidence="7">
    <location>
        <begin position="235"/>
        <end position="255"/>
    </location>
</feature>
<evidence type="ECO:0000313" key="10">
    <source>
        <dbReference type="Proteomes" id="UP000193411"/>
    </source>
</evidence>
<sequence length="482" mass="51206">MTKPTPTPNDPSSLSPHLHPTAFPSGHAAPPPSPSGHLAILNTQCVQALRSGTVSSHHSLSLSLAASASAYVTQQEGDGEDGQEVENRELPSDAHFPGHRGGRRLLGWSGFPYMVVYGAVVPILPYIAAEKLHVDEASLGFLFASYALGLLLSTPPIAYLSDKWRNRKWPMFFGLAGLVCTTIIFALSTQYWQLLVARILQGFRQYLGSVIGPVLSCNHAGFLAGPVIGGWLFQYFGYAAPFYFSAGLAFANLLFRLVRTLADLVVDSYNTTSPAVIVTSPPSDQQQGMLSLLHGLPIQLCILVTIIVGGIFSGLEPTLPLHLHDTYNLTPSQIGTTFVSLVIPSMVTATIAGNLSDKIGGFKVLLLGLVLLALTATLPAMPGLPLWGEVCALVLFGGAQSFAMTPIVPIMGRYVSSKGSTAFASVYALFNLAYSVAILFGPSIAGVVFAQFGFFWLMASSAILLGLLVVPVVVVARYAGLE</sequence>
<feature type="region of interest" description="Disordered" evidence="6">
    <location>
        <begin position="1"/>
        <end position="36"/>
    </location>
</feature>
<dbReference type="InterPro" id="IPR050930">
    <property type="entry name" value="MFS_Vesicular_Transporter"/>
</dbReference>
<dbReference type="PROSITE" id="PS50850">
    <property type="entry name" value="MFS"/>
    <property type="match status" value="1"/>
</dbReference>
<keyword evidence="2" id="KW-0813">Transport</keyword>
<feature type="transmembrane region" description="Helical" evidence="7">
    <location>
        <begin position="387"/>
        <end position="410"/>
    </location>
</feature>
<dbReference type="PANTHER" id="PTHR23506:SF23">
    <property type="entry name" value="GH10249P"/>
    <property type="match status" value="1"/>
</dbReference>
<feature type="transmembrane region" description="Helical" evidence="7">
    <location>
        <begin position="454"/>
        <end position="476"/>
    </location>
</feature>
<evidence type="ECO:0000256" key="4">
    <source>
        <dbReference type="ARBA" id="ARBA00022989"/>
    </source>
</evidence>
<protein>
    <submittedName>
        <fullName evidence="9">Major facilitator superfamily domain-containing protein</fullName>
    </submittedName>
</protein>
<feature type="transmembrane region" description="Helical" evidence="7">
    <location>
        <begin position="139"/>
        <end position="160"/>
    </location>
</feature>
<dbReference type="InterPro" id="IPR036259">
    <property type="entry name" value="MFS_trans_sf"/>
</dbReference>
<evidence type="ECO:0000256" key="3">
    <source>
        <dbReference type="ARBA" id="ARBA00022692"/>
    </source>
</evidence>
<dbReference type="PANTHER" id="PTHR23506">
    <property type="entry name" value="GH10249P"/>
    <property type="match status" value="1"/>
</dbReference>
<feature type="transmembrane region" description="Helical" evidence="7">
    <location>
        <begin position="332"/>
        <end position="352"/>
    </location>
</feature>
<comment type="subcellular location">
    <subcellularLocation>
        <location evidence="1">Membrane</location>
        <topology evidence="1">Multi-pass membrane protein</topology>
    </subcellularLocation>
</comment>
<evidence type="ECO:0000313" key="9">
    <source>
        <dbReference type="EMBL" id="ORZ40656.1"/>
    </source>
</evidence>
<evidence type="ECO:0000256" key="5">
    <source>
        <dbReference type="ARBA" id="ARBA00023136"/>
    </source>
</evidence>
<dbReference type="AlphaFoldDB" id="A0A1Y2I1A3"/>
<evidence type="ECO:0000256" key="2">
    <source>
        <dbReference type="ARBA" id="ARBA00022448"/>
    </source>
</evidence>
<comment type="caution">
    <text evidence="9">The sequence shown here is derived from an EMBL/GenBank/DDBJ whole genome shotgun (WGS) entry which is preliminary data.</text>
</comment>
<dbReference type="Pfam" id="PF07690">
    <property type="entry name" value="MFS_1"/>
    <property type="match status" value="2"/>
</dbReference>
<feature type="domain" description="Major facilitator superfamily (MFS) profile" evidence="8">
    <location>
        <begin position="298"/>
        <end position="482"/>
    </location>
</feature>
<dbReference type="Gene3D" id="1.20.1250.20">
    <property type="entry name" value="MFS general substrate transporter like domains"/>
    <property type="match status" value="1"/>
</dbReference>
<feature type="transmembrane region" description="Helical" evidence="7">
    <location>
        <begin position="422"/>
        <end position="448"/>
    </location>
</feature>
<dbReference type="EMBL" id="MCFL01000002">
    <property type="protein sequence ID" value="ORZ40656.1"/>
    <property type="molecule type" value="Genomic_DNA"/>
</dbReference>
<dbReference type="CDD" id="cd17325">
    <property type="entry name" value="MFS_MdtG_SLC18_like"/>
    <property type="match status" value="1"/>
</dbReference>
<feature type="transmembrane region" description="Helical" evidence="7">
    <location>
        <begin position="364"/>
        <end position="381"/>
    </location>
</feature>
<gene>
    <name evidence="9" type="ORF">BCR44DRAFT_1423532</name>
</gene>